<dbReference type="PANTHER" id="PTHR22811">
    <property type="entry name" value="TRANSMEMBRANE EMP24 DOMAIN-CONTAINING PROTEIN"/>
    <property type="match status" value="1"/>
</dbReference>
<accession>A0A9N8ZE75</accession>
<name>A0A9N8ZE75_9GLOM</name>
<proteinExistence type="inferred from homology"/>
<organism evidence="10 11">
    <name type="scientific">Acaulospora morrowiae</name>
    <dbReference type="NCBI Taxonomy" id="94023"/>
    <lineage>
        <taxon>Eukaryota</taxon>
        <taxon>Fungi</taxon>
        <taxon>Fungi incertae sedis</taxon>
        <taxon>Mucoromycota</taxon>
        <taxon>Glomeromycotina</taxon>
        <taxon>Glomeromycetes</taxon>
        <taxon>Diversisporales</taxon>
        <taxon>Acaulosporaceae</taxon>
        <taxon>Acaulospora</taxon>
    </lineage>
</organism>
<evidence type="ECO:0000256" key="8">
    <source>
        <dbReference type="RuleBase" id="RU003827"/>
    </source>
</evidence>
<comment type="caution">
    <text evidence="10">The sequence shown here is derived from an EMBL/GenBank/DDBJ whole genome shotgun (WGS) entry which is preliminary data.</text>
</comment>
<dbReference type="AlphaFoldDB" id="A0A9N8ZE75"/>
<dbReference type="OrthoDB" id="62956at2759"/>
<keyword evidence="4" id="KW-0732">Signal</keyword>
<feature type="non-terminal residue" evidence="10">
    <location>
        <position position="155"/>
    </location>
</feature>
<evidence type="ECO:0000313" key="10">
    <source>
        <dbReference type="EMBL" id="CAG8493659.1"/>
    </source>
</evidence>
<keyword evidence="11" id="KW-1185">Reference proteome</keyword>
<dbReference type="SUPFAM" id="SSF101576">
    <property type="entry name" value="Supernatant protein factor (SPF), C-terminal domain"/>
    <property type="match status" value="1"/>
</dbReference>
<dbReference type="GO" id="GO:0012505">
    <property type="term" value="C:endomembrane system"/>
    <property type="evidence" value="ECO:0007669"/>
    <property type="project" value="UniProtKB-SubCell"/>
</dbReference>
<evidence type="ECO:0000256" key="3">
    <source>
        <dbReference type="ARBA" id="ARBA00022692"/>
    </source>
</evidence>
<comment type="similarity">
    <text evidence="2 8">Belongs to the EMP24/GP25L family.</text>
</comment>
<evidence type="ECO:0000256" key="7">
    <source>
        <dbReference type="ARBA" id="ARBA00037847"/>
    </source>
</evidence>
<sequence length="155" mass="18038">AHTIALPPKSKECFFEDLREGDKMFLTFQIDKDELLDVEFKLYDPSDTLLIDSDKQSTGTFTFFANSDGRYTYCFDNAYAATEKTVSFTAHGGPAYLDKKEIRKLAEGVAAIRTEQDYIIIREKRHRYTAESTNDRVKWWSIFQCIMLIALCFWQ</sequence>
<evidence type="ECO:0000256" key="5">
    <source>
        <dbReference type="ARBA" id="ARBA00022989"/>
    </source>
</evidence>
<dbReference type="Proteomes" id="UP000789342">
    <property type="component" value="Unassembled WGS sequence"/>
</dbReference>
<keyword evidence="6" id="KW-0472">Membrane</keyword>
<dbReference type="Pfam" id="PF01105">
    <property type="entry name" value="EMP24_GP25L"/>
    <property type="match status" value="1"/>
</dbReference>
<dbReference type="EMBL" id="CAJVPV010001323">
    <property type="protein sequence ID" value="CAG8493659.1"/>
    <property type="molecule type" value="Genomic_DNA"/>
</dbReference>
<evidence type="ECO:0000256" key="2">
    <source>
        <dbReference type="ARBA" id="ARBA00007104"/>
    </source>
</evidence>
<dbReference type="InterPro" id="IPR036598">
    <property type="entry name" value="GOLD_dom_sf"/>
</dbReference>
<evidence type="ECO:0000256" key="4">
    <source>
        <dbReference type="ARBA" id="ARBA00022729"/>
    </source>
</evidence>
<dbReference type="PROSITE" id="PS50866">
    <property type="entry name" value="GOLD"/>
    <property type="match status" value="1"/>
</dbReference>
<evidence type="ECO:0000259" key="9">
    <source>
        <dbReference type="PROSITE" id="PS50866"/>
    </source>
</evidence>
<gene>
    <name evidence="10" type="ORF">AMORRO_LOCUS2902</name>
</gene>
<evidence type="ECO:0000256" key="1">
    <source>
        <dbReference type="ARBA" id="ARBA00004479"/>
    </source>
</evidence>
<evidence type="ECO:0000256" key="6">
    <source>
        <dbReference type="ARBA" id="ARBA00023136"/>
    </source>
</evidence>
<dbReference type="SMART" id="SM01190">
    <property type="entry name" value="EMP24_GP25L"/>
    <property type="match status" value="1"/>
</dbReference>
<dbReference type="InterPro" id="IPR009038">
    <property type="entry name" value="GOLD_dom"/>
</dbReference>
<feature type="domain" description="GOLD" evidence="9">
    <location>
        <begin position="11"/>
        <end position="92"/>
    </location>
</feature>
<comment type="subcellular location">
    <subcellularLocation>
        <location evidence="7">Endomembrane system</location>
        <topology evidence="7">Single-pass membrane protein</topology>
    </subcellularLocation>
    <subcellularLocation>
        <location evidence="1 8">Membrane</location>
        <topology evidence="1 8">Single-pass type I membrane protein</topology>
    </subcellularLocation>
</comment>
<dbReference type="GO" id="GO:0016020">
    <property type="term" value="C:membrane"/>
    <property type="evidence" value="ECO:0007669"/>
    <property type="project" value="UniProtKB-SubCell"/>
</dbReference>
<dbReference type="InterPro" id="IPR015720">
    <property type="entry name" value="Emp24-like"/>
</dbReference>
<reference evidence="10" key="1">
    <citation type="submission" date="2021-06" db="EMBL/GenBank/DDBJ databases">
        <authorList>
            <person name="Kallberg Y."/>
            <person name="Tangrot J."/>
            <person name="Rosling A."/>
        </authorList>
    </citation>
    <scope>NUCLEOTIDE SEQUENCE</scope>
    <source>
        <strain evidence="10">CL551</strain>
    </source>
</reference>
<evidence type="ECO:0000313" key="11">
    <source>
        <dbReference type="Proteomes" id="UP000789342"/>
    </source>
</evidence>
<protein>
    <submittedName>
        <fullName evidence="10">13435_t:CDS:1</fullName>
    </submittedName>
</protein>
<feature type="non-terminal residue" evidence="10">
    <location>
        <position position="1"/>
    </location>
</feature>
<keyword evidence="5" id="KW-1133">Transmembrane helix</keyword>
<keyword evidence="3 8" id="KW-0812">Transmembrane</keyword>